<keyword evidence="4 6" id="KW-0949">S-adenosyl-L-methionine</keyword>
<dbReference type="EC" id="2.1.1.207" evidence="6"/>
<evidence type="ECO:0000256" key="1">
    <source>
        <dbReference type="ARBA" id="ARBA00022490"/>
    </source>
</evidence>
<evidence type="ECO:0000313" key="9">
    <source>
        <dbReference type="EMBL" id="EGB13924.1"/>
    </source>
</evidence>
<evidence type="ECO:0000256" key="6">
    <source>
        <dbReference type="HAMAP-Rule" id="MF_01885"/>
    </source>
</evidence>
<evidence type="ECO:0000256" key="7">
    <source>
        <dbReference type="PIRSR" id="PIRSR029256-1"/>
    </source>
</evidence>
<dbReference type="InterPro" id="IPR001537">
    <property type="entry name" value="SpoU_MeTrfase"/>
</dbReference>
<comment type="caution">
    <text evidence="6">Lacks conserved residue(s) required for the propagation of feature annotation.</text>
</comment>
<dbReference type="PANTHER" id="PTHR42971:SF1">
    <property type="entry name" value="TRNA (CYTIDINE(34)-2'-O)-METHYLTRANSFERASE"/>
    <property type="match status" value="1"/>
</dbReference>
<protein>
    <recommendedName>
        <fullName evidence="6">Putative tRNA (cytidine(34)-2'-O)-methyltransferase</fullName>
        <ecNumber evidence="6">2.1.1.207</ecNumber>
    </recommendedName>
    <alternativeName>
        <fullName evidence="6">tRNA (cytidine/uridine-2'-O-)-methyltransferase</fullName>
    </alternativeName>
</protein>
<dbReference type="EMBL" id="CP003220">
    <property type="protein sequence ID" value="EGB13924.1"/>
    <property type="molecule type" value="Genomic_DNA"/>
</dbReference>
<dbReference type="eggNOG" id="COG0219">
    <property type="taxonomic scope" value="Bacteria"/>
</dbReference>
<evidence type="ECO:0000313" key="10">
    <source>
        <dbReference type="Proteomes" id="UP000007845"/>
    </source>
</evidence>
<keyword evidence="3 6" id="KW-0808">Transferase</keyword>
<feature type="domain" description="tRNA/rRNA methyltransferase SpoU type" evidence="8">
    <location>
        <begin position="2"/>
        <end position="138"/>
    </location>
</feature>
<dbReference type="KEGG" id="ddn:DND132_0709"/>
<gene>
    <name evidence="9" type="ORF">DND132_0709</name>
</gene>
<accession>F0JGQ5</accession>
<keyword evidence="5 6" id="KW-0819">tRNA processing</keyword>
<keyword evidence="1 6" id="KW-0963">Cytoplasm</keyword>
<dbReference type="HOGENOM" id="CLU_110125_1_0_7"/>
<dbReference type="AlphaFoldDB" id="F0JGQ5"/>
<dbReference type="InterPro" id="IPR029026">
    <property type="entry name" value="tRNA_m1G_MTases_N"/>
</dbReference>
<dbReference type="InterPro" id="IPR029028">
    <property type="entry name" value="Alpha/beta_knot_MTases"/>
</dbReference>
<comment type="catalytic activity">
    <reaction evidence="6">
        <text>cytidine(34) in tRNA + S-adenosyl-L-methionine = 2'-O-methylcytidine(34) in tRNA + S-adenosyl-L-homocysteine + H(+)</text>
        <dbReference type="Rhea" id="RHEA:43084"/>
        <dbReference type="Rhea" id="RHEA-COMP:10331"/>
        <dbReference type="Rhea" id="RHEA-COMP:10332"/>
        <dbReference type="ChEBI" id="CHEBI:15378"/>
        <dbReference type="ChEBI" id="CHEBI:57856"/>
        <dbReference type="ChEBI" id="CHEBI:59789"/>
        <dbReference type="ChEBI" id="CHEBI:74495"/>
        <dbReference type="ChEBI" id="CHEBI:82748"/>
        <dbReference type="EC" id="2.1.1.207"/>
    </reaction>
</comment>
<dbReference type="Gene3D" id="3.40.1280.10">
    <property type="match status" value="1"/>
</dbReference>
<keyword evidence="2 6" id="KW-0489">Methyltransferase</keyword>
<feature type="binding site" evidence="6 7">
    <location>
        <position position="99"/>
    </location>
    <ligand>
        <name>S-adenosyl-L-methionine</name>
        <dbReference type="ChEBI" id="CHEBI:59789"/>
    </ligand>
</feature>
<dbReference type="PIRSF" id="PIRSF029256">
    <property type="entry name" value="SpoU_TrmH_prd"/>
    <property type="match status" value="1"/>
</dbReference>
<evidence type="ECO:0000256" key="3">
    <source>
        <dbReference type="ARBA" id="ARBA00022679"/>
    </source>
</evidence>
<dbReference type="SUPFAM" id="SSF75217">
    <property type="entry name" value="alpha/beta knot"/>
    <property type="match status" value="1"/>
</dbReference>
<dbReference type="PANTHER" id="PTHR42971">
    <property type="entry name" value="TRNA (CYTIDINE(34)-2'-O)-METHYLTRANSFERASE"/>
    <property type="match status" value="1"/>
</dbReference>
<comment type="function">
    <text evidence="6">Could methylate the ribose at the nucleotide 34 wobble position in tRNA.</text>
</comment>
<dbReference type="GO" id="GO:0042802">
    <property type="term" value="F:identical protein binding"/>
    <property type="evidence" value="ECO:0007669"/>
    <property type="project" value="UniProtKB-ARBA"/>
</dbReference>
<evidence type="ECO:0000259" key="8">
    <source>
        <dbReference type="Pfam" id="PF00588"/>
    </source>
</evidence>
<dbReference type="Pfam" id="PF00588">
    <property type="entry name" value="SpoU_methylase"/>
    <property type="match status" value="1"/>
</dbReference>
<dbReference type="SMR" id="F0JGQ5"/>
<proteinExistence type="inferred from homology"/>
<comment type="similarity">
    <text evidence="6">Belongs to the class IV-like SAM-binding methyltransferase superfamily. RNA methyltransferase TrmH family. TrmL subfamily.</text>
</comment>
<comment type="subcellular location">
    <subcellularLocation>
        <location evidence="6">Cytoplasm</location>
    </subcellularLocation>
</comment>
<dbReference type="GO" id="GO:0141098">
    <property type="term" value="F:tRNA (cytidine(34)-2'-O)-methyltransferase activity"/>
    <property type="evidence" value="ECO:0007669"/>
    <property type="project" value="RHEA"/>
</dbReference>
<reference evidence="9 10" key="1">
    <citation type="journal article" date="2011" name="J. Bacteriol.">
        <title>Genome sequence of the mercury-methylating strain Desulfovibrio desulfuricans ND132.</title>
        <authorList>
            <person name="Brown S.D."/>
            <person name="Gilmour C.C."/>
            <person name="Kucken A.M."/>
            <person name="Wall J.D."/>
            <person name="Elias D.A."/>
            <person name="Brandt C.C."/>
            <person name="Podar M."/>
            <person name="Chertkov O."/>
            <person name="Held B."/>
            <person name="Bruce D.C."/>
            <person name="Detter J.C."/>
            <person name="Tapia R."/>
            <person name="Han C.S."/>
            <person name="Goodwin L.A."/>
            <person name="Cheng J.F."/>
            <person name="Pitluck S."/>
            <person name="Woyke T."/>
            <person name="Mikhailova N."/>
            <person name="Ivanova N.N."/>
            <person name="Han J."/>
            <person name="Lucas S."/>
            <person name="Lapidus A.L."/>
            <person name="Land M.L."/>
            <person name="Hauser L.J."/>
            <person name="Palumbo A.V."/>
        </authorList>
    </citation>
    <scope>NUCLEOTIDE SEQUENCE [LARGE SCALE GENOMIC DNA]</scope>
    <source>
        <strain evidence="9 10">ND132</strain>
    </source>
</reference>
<keyword evidence="10" id="KW-1185">Reference proteome</keyword>
<dbReference type="FunFam" id="3.40.1280.10:FF:000002">
    <property type="entry name" value="Peptidylprolyl isomerase"/>
    <property type="match status" value="1"/>
</dbReference>
<organism evidence="9 10">
    <name type="scientific">Pseudodesulfovibrio mercurii</name>
    <dbReference type="NCBI Taxonomy" id="641491"/>
    <lineage>
        <taxon>Bacteria</taxon>
        <taxon>Pseudomonadati</taxon>
        <taxon>Thermodesulfobacteriota</taxon>
        <taxon>Desulfovibrionia</taxon>
        <taxon>Desulfovibrionales</taxon>
        <taxon>Desulfovibrionaceae</taxon>
    </lineage>
</organism>
<dbReference type="GO" id="GO:0003723">
    <property type="term" value="F:RNA binding"/>
    <property type="evidence" value="ECO:0007669"/>
    <property type="project" value="InterPro"/>
</dbReference>
<dbReference type="Proteomes" id="UP000007845">
    <property type="component" value="Chromosome"/>
</dbReference>
<dbReference type="STRING" id="641491.DND132_0709"/>
<dbReference type="GO" id="GO:0005737">
    <property type="term" value="C:cytoplasm"/>
    <property type="evidence" value="ECO:0007669"/>
    <property type="project" value="UniProtKB-SubCell"/>
</dbReference>
<evidence type="ECO:0000256" key="2">
    <source>
        <dbReference type="ARBA" id="ARBA00022603"/>
    </source>
</evidence>
<name>F0JGQ5_9BACT</name>
<feature type="binding site" evidence="6 7">
    <location>
        <position position="126"/>
    </location>
    <ligand>
        <name>S-adenosyl-L-methionine</name>
        <dbReference type="ChEBI" id="CHEBI:59789"/>
    </ligand>
</feature>
<dbReference type="GO" id="GO:0141102">
    <property type="term" value="F:tRNA (5-carboxymethylaminomethyluridine(34)-2'-O)-methyltransferase activity"/>
    <property type="evidence" value="ECO:0007669"/>
    <property type="project" value="RHEA"/>
</dbReference>
<feature type="binding site" evidence="6 7">
    <location>
        <position position="118"/>
    </location>
    <ligand>
        <name>S-adenosyl-L-methionine</name>
        <dbReference type="ChEBI" id="CHEBI:59789"/>
    </ligand>
</feature>
<dbReference type="HAMAP" id="MF_01885">
    <property type="entry name" value="tRNA_methyltr_TrmL"/>
    <property type="match status" value="1"/>
</dbReference>
<dbReference type="OrthoDB" id="9789043at2"/>
<dbReference type="GO" id="GO:0002130">
    <property type="term" value="P:wobble position ribose methylation"/>
    <property type="evidence" value="ECO:0007669"/>
    <property type="project" value="TreeGrafter"/>
</dbReference>
<sequence>MRIVLFEPEIPPNTGNIARLCAATRTPLHLIEPLGFSIDDKHLKRAGLDYWPAVDLTVHPDFDHFLATVAPPRLVMATTKARIAHHRFAFRADDAIVLGPETRGLPMELMEGHAMVRIPIWGEVRSLNLSTATGILLFEALRQTDSIVDAFPA</sequence>
<dbReference type="CDD" id="cd18094">
    <property type="entry name" value="SpoU-like_TrmL"/>
    <property type="match status" value="1"/>
</dbReference>
<evidence type="ECO:0000256" key="4">
    <source>
        <dbReference type="ARBA" id="ARBA00022691"/>
    </source>
</evidence>
<dbReference type="RefSeq" id="WP_014321352.1">
    <property type="nucleotide sequence ID" value="NC_016803.1"/>
</dbReference>
<evidence type="ECO:0000256" key="5">
    <source>
        <dbReference type="ARBA" id="ARBA00022694"/>
    </source>
</evidence>
<dbReference type="InterPro" id="IPR016914">
    <property type="entry name" value="TrmL"/>
</dbReference>
<comment type="catalytic activity">
    <reaction evidence="6">
        <text>5-carboxymethylaminomethyluridine(34) in tRNA(Leu) + S-adenosyl-L-methionine = 5-carboxymethylaminomethyl-2'-O-methyluridine(34) in tRNA(Leu) + S-adenosyl-L-homocysteine + H(+)</text>
        <dbReference type="Rhea" id="RHEA:43088"/>
        <dbReference type="Rhea" id="RHEA-COMP:10333"/>
        <dbReference type="Rhea" id="RHEA-COMP:10334"/>
        <dbReference type="ChEBI" id="CHEBI:15378"/>
        <dbReference type="ChEBI" id="CHEBI:57856"/>
        <dbReference type="ChEBI" id="CHEBI:59789"/>
        <dbReference type="ChEBI" id="CHEBI:74508"/>
        <dbReference type="ChEBI" id="CHEBI:74511"/>
        <dbReference type="EC" id="2.1.1.207"/>
    </reaction>
</comment>